<keyword evidence="5" id="KW-1185">Reference proteome</keyword>
<name>A0ABV4BBZ8_9GAMM</name>
<evidence type="ECO:0000256" key="3">
    <source>
        <dbReference type="ARBA" id="ARBA00022795"/>
    </source>
</evidence>
<comment type="caution">
    <text evidence="4">The sequence shown here is derived from an EMBL/GenBank/DDBJ whole genome shotgun (WGS) entry which is preliminary data.</text>
</comment>
<dbReference type="Proteomes" id="UP001564408">
    <property type="component" value="Unassembled WGS sequence"/>
</dbReference>
<comment type="similarity">
    <text evidence="2">Belongs to the FlgN family.</text>
</comment>
<dbReference type="EMBL" id="JBDKXB010000005">
    <property type="protein sequence ID" value="MEY6431926.1"/>
    <property type="molecule type" value="Genomic_DNA"/>
</dbReference>
<dbReference type="SUPFAM" id="SSF140566">
    <property type="entry name" value="FlgN-like"/>
    <property type="match status" value="1"/>
</dbReference>
<keyword evidence="3" id="KW-1005">Bacterial flagellum biogenesis</keyword>
<reference evidence="4 5" key="1">
    <citation type="submission" date="2024-05" db="EMBL/GenBank/DDBJ databases">
        <title>Genome Sequence and Characterization of the New Strain Purple Sulfur Bacterium of Genus Thioalkalicoccus.</title>
        <authorList>
            <person name="Bryantseva I.A."/>
            <person name="Kyndt J.A."/>
            <person name="Imhoff J.F."/>
        </authorList>
    </citation>
    <scope>NUCLEOTIDE SEQUENCE [LARGE SCALE GENOMIC DNA]</scope>
    <source>
        <strain evidence="4 5">Um2</strain>
    </source>
</reference>
<keyword evidence="4" id="KW-0969">Cilium</keyword>
<sequence length="163" mass="17884">MSGLDTTSTSLDLTSILGDLVVQLEALGALLVREADALAVGDHEKLLSLIEDKQRLGIHLMGLYQTLNARLSAAGYDADGQGLALYVQDRPSDQPLTARYQKSLKGLRGCAMLNQDNGSLVQRRRLAVARALRLLMEPFNGDRRYHPDGRLEHVGPNRFFGEA</sequence>
<evidence type="ECO:0000313" key="5">
    <source>
        <dbReference type="Proteomes" id="UP001564408"/>
    </source>
</evidence>
<dbReference type="RefSeq" id="WP_369666308.1">
    <property type="nucleotide sequence ID" value="NZ_JBDKXB010000005.1"/>
</dbReference>
<dbReference type="Pfam" id="PF05130">
    <property type="entry name" value="FlgN"/>
    <property type="match status" value="1"/>
</dbReference>
<dbReference type="InterPro" id="IPR036679">
    <property type="entry name" value="FlgN-like_sf"/>
</dbReference>
<organism evidence="4 5">
    <name type="scientific">Thioalkalicoccus limnaeus</name>
    <dbReference type="NCBI Taxonomy" id="120681"/>
    <lineage>
        <taxon>Bacteria</taxon>
        <taxon>Pseudomonadati</taxon>
        <taxon>Pseudomonadota</taxon>
        <taxon>Gammaproteobacteria</taxon>
        <taxon>Chromatiales</taxon>
        <taxon>Chromatiaceae</taxon>
        <taxon>Thioalkalicoccus</taxon>
    </lineage>
</organism>
<evidence type="ECO:0000256" key="1">
    <source>
        <dbReference type="ARBA" id="ARBA00002397"/>
    </source>
</evidence>
<evidence type="ECO:0000256" key="2">
    <source>
        <dbReference type="ARBA" id="ARBA00007703"/>
    </source>
</evidence>
<evidence type="ECO:0000313" key="4">
    <source>
        <dbReference type="EMBL" id="MEY6431926.1"/>
    </source>
</evidence>
<protein>
    <submittedName>
        <fullName evidence="4">Flagellar protein FlgN</fullName>
    </submittedName>
</protein>
<gene>
    <name evidence="4" type="ORF">ABC977_05825</name>
</gene>
<keyword evidence="4" id="KW-0966">Cell projection</keyword>
<comment type="function">
    <text evidence="1">Required for the efficient initiation of filament assembly.</text>
</comment>
<proteinExistence type="inferred from homology"/>
<dbReference type="Gene3D" id="1.20.58.300">
    <property type="entry name" value="FlgN-like"/>
    <property type="match status" value="1"/>
</dbReference>
<keyword evidence="4" id="KW-0282">Flagellum</keyword>
<dbReference type="InterPro" id="IPR007809">
    <property type="entry name" value="FlgN-like"/>
</dbReference>
<accession>A0ABV4BBZ8</accession>